<sequence>MTPVPSLHKLQMSKCSINDEEVVLNSCTAVIEGFGIHGQQIAAALAEVGAARGDTGIGGISEDGQSRVNASFLRQTAGVRADDAARKSWLTTDRSAVMAHIERMPS</sequence>
<proteinExistence type="predicted"/>
<dbReference type="Proteomes" id="UP001501803">
    <property type="component" value="Unassembled WGS sequence"/>
</dbReference>
<evidence type="ECO:0000313" key="1">
    <source>
        <dbReference type="EMBL" id="GAA3881978.1"/>
    </source>
</evidence>
<reference evidence="2" key="1">
    <citation type="journal article" date="2019" name="Int. J. Syst. Evol. Microbiol.">
        <title>The Global Catalogue of Microorganisms (GCM) 10K type strain sequencing project: providing services to taxonomists for standard genome sequencing and annotation.</title>
        <authorList>
            <consortium name="The Broad Institute Genomics Platform"/>
            <consortium name="The Broad Institute Genome Sequencing Center for Infectious Disease"/>
            <person name="Wu L."/>
            <person name="Ma J."/>
        </authorList>
    </citation>
    <scope>NUCLEOTIDE SEQUENCE [LARGE SCALE GENOMIC DNA]</scope>
    <source>
        <strain evidence="2">JCM 17021</strain>
    </source>
</reference>
<accession>A0ABP7KPG5</accession>
<keyword evidence="2" id="KW-1185">Reference proteome</keyword>
<dbReference type="EMBL" id="BAABCN010000007">
    <property type="protein sequence ID" value="GAA3881978.1"/>
    <property type="molecule type" value="Genomic_DNA"/>
</dbReference>
<organism evidence="1 2">
    <name type="scientific">Leifsonia kafniensis</name>
    <dbReference type="NCBI Taxonomy" id="475957"/>
    <lineage>
        <taxon>Bacteria</taxon>
        <taxon>Bacillati</taxon>
        <taxon>Actinomycetota</taxon>
        <taxon>Actinomycetes</taxon>
        <taxon>Micrococcales</taxon>
        <taxon>Microbacteriaceae</taxon>
        <taxon>Leifsonia</taxon>
    </lineage>
</organism>
<comment type="caution">
    <text evidence="1">The sequence shown here is derived from an EMBL/GenBank/DDBJ whole genome shotgun (WGS) entry which is preliminary data.</text>
</comment>
<evidence type="ECO:0000313" key="2">
    <source>
        <dbReference type="Proteomes" id="UP001501803"/>
    </source>
</evidence>
<protein>
    <submittedName>
        <fullName evidence="1">Uncharacterized protein</fullName>
    </submittedName>
</protein>
<name>A0ABP7KPG5_9MICO</name>
<gene>
    <name evidence="1" type="ORF">GCM10022381_25280</name>
</gene>